<evidence type="ECO:0000313" key="1">
    <source>
        <dbReference type="EMBL" id="KAH6931849.1"/>
    </source>
</evidence>
<organism evidence="1 2">
    <name type="scientific">Hyalomma asiaticum</name>
    <name type="common">Tick</name>
    <dbReference type="NCBI Taxonomy" id="266040"/>
    <lineage>
        <taxon>Eukaryota</taxon>
        <taxon>Metazoa</taxon>
        <taxon>Ecdysozoa</taxon>
        <taxon>Arthropoda</taxon>
        <taxon>Chelicerata</taxon>
        <taxon>Arachnida</taxon>
        <taxon>Acari</taxon>
        <taxon>Parasitiformes</taxon>
        <taxon>Ixodida</taxon>
        <taxon>Ixodoidea</taxon>
        <taxon>Ixodidae</taxon>
        <taxon>Hyalomminae</taxon>
        <taxon>Hyalomma</taxon>
    </lineage>
</organism>
<evidence type="ECO:0000313" key="2">
    <source>
        <dbReference type="Proteomes" id="UP000821845"/>
    </source>
</evidence>
<protein>
    <submittedName>
        <fullName evidence="1">Uncharacterized protein</fullName>
    </submittedName>
</protein>
<accession>A0ACB7SDI5</accession>
<gene>
    <name evidence="1" type="ORF">HPB50_000922</name>
</gene>
<reference evidence="1" key="1">
    <citation type="submission" date="2020-05" db="EMBL/GenBank/DDBJ databases">
        <title>Large-scale comparative analyses of tick genomes elucidate their genetic diversity and vector capacities.</title>
        <authorList>
            <person name="Jia N."/>
            <person name="Wang J."/>
            <person name="Shi W."/>
            <person name="Du L."/>
            <person name="Sun Y."/>
            <person name="Zhan W."/>
            <person name="Jiang J."/>
            <person name="Wang Q."/>
            <person name="Zhang B."/>
            <person name="Ji P."/>
            <person name="Sakyi L.B."/>
            <person name="Cui X."/>
            <person name="Yuan T."/>
            <person name="Jiang B."/>
            <person name="Yang W."/>
            <person name="Lam T.T.-Y."/>
            <person name="Chang Q."/>
            <person name="Ding S."/>
            <person name="Wang X."/>
            <person name="Zhu J."/>
            <person name="Ruan X."/>
            <person name="Zhao L."/>
            <person name="Wei J."/>
            <person name="Que T."/>
            <person name="Du C."/>
            <person name="Cheng J."/>
            <person name="Dai P."/>
            <person name="Han X."/>
            <person name="Huang E."/>
            <person name="Gao Y."/>
            <person name="Liu J."/>
            <person name="Shao H."/>
            <person name="Ye R."/>
            <person name="Li L."/>
            <person name="Wei W."/>
            <person name="Wang X."/>
            <person name="Wang C."/>
            <person name="Yang T."/>
            <person name="Huo Q."/>
            <person name="Li W."/>
            <person name="Guo W."/>
            <person name="Chen H."/>
            <person name="Zhou L."/>
            <person name="Ni X."/>
            <person name="Tian J."/>
            <person name="Zhou Y."/>
            <person name="Sheng Y."/>
            <person name="Liu T."/>
            <person name="Pan Y."/>
            <person name="Xia L."/>
            <person name="Li J."/>
            <person name="Zhao F."/>
            <person name="Cao W."/>
        </authorList>
    </citation>
    <scope>NUCLEOTIDE SEQUENCE</scope>
    <source>
        <strain evidence="1">Hyas-2018</strain>
    </source>
</reference>
<comment type="caution">
    <text evidence="1">The sequence shown here is derived from an EMBL/GenBank/DDBJ whole genome shotgun (WGS) entry which is preliminary data.</text>
</comment>
<sequence>MADASVPVVDLSLKAVLKDSTDQMMNLVENRVATFDRWPLRGSSACSPRRMAEAGFYHCPTETDPDLARCYVCYEELGDWEPGDDPFQEHSRSVDCAFVALGMKEEKDITVREFLHLETDRQKNRISKLKRLLAADREELLRKTKLELNKQKRKFRR</sequence>
<dbReference type="EMBL" id="CM023484">
    <property type="protein sequence ID" value="KAH6931849.1"/>
    <property type="molecule type" value="Genomic_DNA"/>
</dbReference>
<name>A0ACB7SDI5_HYAAI</name>
<proteinExistence type="predicted"/>
<dbReference type="Proteomes" id="UP000821845">
    <property type="component" value="Chromosome 4"/>
</dbReference>
<keyword evidence="2" id="KW-1185">Reference proteome</keyword>